<comment type="caution">
    <text evidence="20">The sequence shown here is derived from an EMBL/GenBank/DDBJ whole genome shotgun (WGS) entry which is preliminary data.</text>
</comment>
<dbReference type="AlphaFoldDB" id="A0A3M0JJP5"/>
<feature type="transmembrane region" description="Helical" evidence="18">
    <location>
        <begin position="489"/>
        <end position="510"/>
    </location>
</feature>
<dbReference type="PANTHER" id="PTHR23121:SF10">
    <property type="entry name" value="MAJOR FACILITATOR SUPERFAMILY DOMAIN-CONTAINING PROTEIN 4A"/>
    <property type="match status" value="1"/>
</dbReference>
<evidence type="ECO:0000256" key="18">
    <source>
        <dbReference type="SAM" id="Phobius"/>
    </source>
</evidence>
<feature type="transmembrane region" description="Helical" evidence="18">
    <location>
        <begin position="927"/>
        <end position="950"/>
    </location>
</feature>
<proteinExistence type="inferred from homology"/>
<dbReference type="InterPro" id="IPR017441">
    <property type="entry name" value="Protein_kinase_ATP_BS"/>
</dbReference>
<evidence type="ECO:0000313" key="21">
    <source>
        <dbReference type="Proteomes" id="UP000269221"/>
    </source>
</evidence>
<comment type="catalytic activity">
    <reaction evidence="15">
        <text>L-seryl-[protein] + ATP = O-phospho-L-seryl-[protein] + ADP + H(+)</text>
        <dbReference type="Rhea" id="RHEA:17989"/>
        <dbReference type="Rhea" id="RHEA-COMP:9863"/>
        <dbReference type="Rhea" id="RHEA-COMP:11604"/>
        <dbReference type="ChEBI" id="CHEBI:15378"/>
        <dbReference type="ChEBI" id="CHEBI:29999"/>
        <dbReference type="ChEBI" id="CHEBI:30616"/>
        <dbReference type="ChEBI" id="CHEBI:83421"/>
        <dbReference type="ChEBI" id="CHEBI:456216"/>
        <dbReference type="EC" id="2.7.11.22"/>
    </reaction>
</comment>
<keyword evidence="7" id="KW-0808">Transferase</keyword>
<keyword evidence="11 16" id="KW-0067">ATP-binding</keyword>
<keyword evidence="13 18" id="KW-0472">Membrane</keyword>
<keyword evidence="12 18" id="KW-1133">Transmembrane helix</keyword>
<feature type="transmembrane region" description="Helical" evidence="18">
    <location>
        <begin position="840"/>
        <end position="859"/>
    </location>
</feature>
<comment type="similarity">
    <text evidence="2">Belongs to the protein kinase superfamily. CMGC Ser/Thr protein kinase family. CDC2/CDKX subfamily.</text>
</comment>
<evidence type="ECO:0000256" key="2">
    <source>
        <dbReference type="ARBA" id="ARBA00006485"/>
    </source>
</evidence>
<organism evidence="20 21">
    <name type="scientific">Hirundo rustica rustica</name>
    <dbReference type="NCBI Taxonomy" id="333673"/>
    <lineage>
        <taxon>Eukaryota</taxon>
        <taxon>Metazoa</taxon>
        <taxon>Chordata</taxon>
        <taxon>Craniata</taxon>
        <taxon>Vertebrata</taxon>
        <taxon>Euteleostomi</taxon>
        <taxon>Archelosauria</taxon>
        <taxon>Archosauria</taxon>
        <taxon>Dinosauria</taxon>
        <taxon>Saurischia</taxon>
        <taxon>Theropoda</taxon>
        <taxon>Coelurosauria</taxon>
        <taxon>Aves</taxon>
        <taxon>Neognathae</taxon>
        <taxon>Neoaves</taxon>
        <taxon>Telluraves</taxon>
        <taxon>Australaves</taxon>
        <taxon>Passeriformes</taxon>
        <taxon>Sylvioidea</taxon>
        <taxon>Hirundinidae</taxon>
        <taxon>Hirundo</taxon>
    </lineage>
</organism>
<evidence type="ECO:0000256" key="12">
    <source>
        <dbReference type="ARBA" id="ARBA00022989"/>
    </source>
</evidence>
<feature type="region of interest" description="Disordered" evidence="17">
    <location>
        <begin position="452"/>
        <end position="473"/>
    </location>
</feature>
<keyword evidence="8 18" id="KW-0812">Transmembrane</keyword>
<feature type="transmembrane region" description="Helical" evidence="18">
    <location>
        <begin position="608"/>
        <end position="629"/>
    </location>
</feature>
<dbReference type="SMART" id="SM00220">
    <property type="entry name" value="S_TKc"/>
    <property type="match status" value="1"/>
</dbReference>
<evidence type="ECO:0000256" key="16">
    <source>
        <dbReference type="PROSITE-ProRule" id="PRU10141"/>
    </source>
</evidence>
<comment type="catalytic activity">
    <reaction evidence="14">
        <text>L-threonyl-[protein] + ATP = O-phospho-L-threonyl-[protein] + ADP + H(+)</text>
        <dbReference type="Rhea" id="RHEA:46608"/>
        <dbReference type="Rhea" id="RHEA-COMP:11060"/>
        <dbReference type="Rhea" id="RHEA-COMP:11605"/>
        <dbReference type="ChEBI" id="CHEBI:15378"/>
        <dbReference type="ChEBI" id="CHEBI:30013"/>
        <dbReference type="ChEBI" id="CHEBI:30616"/>
        <dbReference type="ChEBI" id="CHEBI:61977"/>
        <dbReference type="ChEBI" id="CHEBI:456216"/>
        <dbReference type="EC" id="2.7.11.22"/>
    </reaction>
</comment>
<name>A0A3M0JJP5_HIRRU</name>
<feature type="transmembrane region" description="Helical" evidence="18">
    <location>
        <begin position="684"/>
        <end position="705"/>
    </location>
</feature>
<comment type="subcellular location">
    <subcellularLocation>
        <location evidence="1">Membrane</location>
        <topology evidence="1">Multi-pass membrane protein</topology>
    </subcellularLocation>
</comment>
<dbReference type="EMBL" id="QRBI01000149">
    <property type="protein sequence ID" value="RMB99263.1"/>
    <property type="molecule type" value="Genomic_DNA"/>
</dbReference>
<dbReference type="PANTHER" id="PTHR23121">
    <property type="entry name" value="SODIUM-DEPENDENT GLUCOSE TRANSPORTER 1"/>
    <property type="match status" value="1"/>
</dbReference>
<dbReference type="Gene3D" id="1.20.1250.20">
    <property type="entry name" value="MFS general substrate transporter like domains"/>
    <property type="match status" value="2"/>
</dbReference>
<dbReference type="Gene3D" id="3.30.200.20">
    <property type="entry name" value="Phosphorylase Kinase, domain 1"/>
    <property type="match status" value="1"/>
</dbReference>
<dbReference type="FunFam" id="1.20.1250.20:FF:000200">
    <property type="entry name" value="Major facilitator superfamily domain-containing protein 4A"/>
    <property type="match status" value="1"/>
</dbReference>
<feature type="transmembrane region" description="Helical" evidence="18">
    <location>
        <begin position="575"/>
        <end position="596"/>
    </location>
</feature>
<dbReference type="CDD" id="cd17453">
    <property type="entry name" value="MFS_MFSD4A"/>
    <property type="match status" value="1"/>
</dbReference>
<dbReference type="InterPro" id="IPR000719">
    <property type="entry name" value="Prot_kinase_dom"/>
</dbReference>
<evidence type="ECO:0000256" key="3">
    <source>
        <dbReference type="ARBA" id="ARBA00008335"/>
    </source>
</evidence>
<feature type="transmembrane region" description="Helical" evidence="18">
    <location>
        <begin position="768"/>
        <end position="788"/>
    </location>
</feature>
<dbReference type="GO" id="GO:0016020">
    <property type="term" value="C:membrane"/>
    <property type="evidence" value="ECO:0007669"/>
    <property type="project" value="UniProtKB-SubCell"/>
</dbReference>
<dbReference type="FunFam" id="1.10.510.10:FF:000061">
    <property type="entry name" value="Putative cyclin-dependent kinase 17"/>
    <property type="match status" value="1"/>
</dbReference>
<dbReference type="EC" id="2.7.11.22" evidence="4"/>
<evidence type="ECO:0000256" key="5">
    <source>
        <dbReference type="ARBA" id="ARBA00022527"/>
    </source>
</evidence>
<dbReference type="InterPro" id="IPR011009">
    <property type="entry name" value="Kinase-like_dom_sf"/>
</dbReference>
<dbReference type="PROSITE" id="PS00108">
    <property type="entry name" value="PROTEIN_KINASE_ST"/>
    <property type="match status" value="1"/>
</dbReference>
<comment type="similarity">
    <text evidence="3">Belongs to the major facilitator superfamily.</text>
</comment>
<dbReference type="Proteomes" id="UP000269221">
    <property type="component" value="Unassembled WGS sequence"/>
</dbReference>
<evidence type="ECO:0000256" key="6">
    <source>
        <dbReference type="ARBA" id="ARBA00022553"/>
    </source>
</evidence>
<dbReference type="FunFam" id="3.30.200.20:FF:000007">
    <property type="entry name" value="Cyclin-dependent kinase 14, putative"/>
    <property type="match status" value="1"/>
</dbReference>
<evidence type="ECO:0000256" key="4">
    <source>
        <dbReference type="ARBA" id="ARBA00012425"/>
    </source>
</evidence>
<dbReference type="FunFam" id="1.20.1250.20:FF:000424">
    <property type="entry name" value="Major facilitator superfamily domain containing 4A"/>
    <property type="match status" value="1"/>
</dbReference>
<keyword evidence="6" id="KW-0597">Phosphoprotein</keyword>
<dbReference type="GO" id="GO:0005524">
    <property type="term" value="F:ATP binding"/>
    <property type="evidence" value="ECO:0007669"/>
    <property type="project" value="UniProtKB-UniRule"/>
</dbReference>
<keyword evidence="21" id="KW-1185">Reference proteome</keyword>
<dbReference type="InterPro" id="IPR008271">
    <property type="entry name" value="Ser/Thr_kinase_AS"/>
</dbReference>
<dbReference type="SUPFAM" id="SSF103473">
    <property type="entry name" value="MFS general substrate transporter"/>
    <property type="match status" value="1"/>
</dbReference>
<evidence type="ECO:0000256" key="1">
    <source>
        <dbReference type="ARBA" id="ARBA00004141"/>
    </source>
</evidence>
<feature type="region of interest" description="Disordered" evidence="17">
    <location>
        <begin position="53"/>
        <end position="75"/>
    </location>
</feature>
<evidence type="ECO:0000256" key="7">
    <source>
        <dbReference type="ARBA" id="ARBA00022679"/>
    </source>
</evidence>
<feature type="transmembrane region" description="Helical" evidence="18">
    <location>
        <begin position="810"/>
        <end position="828"/>
    </location>
</feature>
<evidence type="ECO:0000256" key="14">
    <source>
        <dbReference type="ARBA" id="ARBA00047811"/>
    </source>
</evidence>
<dbReference type="STRING" id="333673.A0A3M0JJP5"/>
<sequence length="989" mass="109744">MNKMKNFKRRFSLSVPRTETIEESLTEFTEQFNQLNNQRNEDLAQGQLQLAQLGRDPGAGGSPVSPPEGQGHSPAAAVRYRNHGQRRFSMEDVSRRLSLPVDIRLPPEFLQKLQMESLEIPKPLSRMSRRASLSDIGFGKLETYVKLDKLGEGTYATVFKGRSKLTENLVALKEIRLEHEEGAPCTAIREVSLLKNLKHANIVTLHDIIHTERSLTLVFEYLDNDLKQYLENCGNLMSVHNVKIFMFQLLRGLAYCHGRKILHRDLKPQNLLINERGELKLADFGLARAKSVPTKTYSNEVVTLWYRPPDVLLGSTEYSTPIDMWGVGCIHFEMVTGRPMFPGATVKEELHLIFRLLGTPTEDTWPGITSNEEFKAYNFSQQRAQPLLNHAPRLDPDGIDLLTNLLLYRAKGRISAEAALQHPYFRSLGERVHLLPDNASIFSLKEIQLQKDPGHRGSAFPHSEPEPSSPKAPGLFGELLTPTHNEPTLTYWSVFFSFGLCIAFLGPTLLDLRCQTQSSLSQITWVFFSQQFCLLLGSCLGGVFKRTLAQSLLALFASSLAISLVFAIIPLCHNVVVLAVVMAVAGLAMGCIDTISNMQLVKIYQKDSAIFLQALHFFVGFGALLSPLIADPFLSDTNCILSNGTANASSNLPHIRKSLLPHHPGNLSRYELPMKGMVVTRVSYAFWIMALINLPVPIAVFFLLYKERMVPCFNGSSHPLLSADELALETRPGDKDELPTAAQRPHTAAGHEDLFSCCQSKNFRGASFTYFAVHVAGALVLFMTDGIMGEYSGFVYSYAVEEPLAVVHKVAGYLPSLFWGFITLGRLISIPVSYRMKPATMVFINVVGVLITFLLLLIFSSSVVFLFVGTASLGLFLSSTFPSMLAYTEDILQYQGCATTVLVTGAGIGEMVLQLLVGSIIHDRGSYSFLVCGMIFGCLAFTFYALLVFFHRMFPKPSPGAILNESFAELDEASPAKAAVPEDTGQYQR</sequence>
<dbReference type="GO" id="GO:0004693">
    <property type="term" value="F:cyclin-dependent protein serine/threonine kinase activity"/>
    <property type="evidence" value="ECO:0007669"/>
    <property type="project" value="UniProtKB-EC"/>
</dbReference>
<evidence type="ECO:0000256" key="10">
    <source>
        <dbReference type="ARBA" id="ARBA00022777"/>
    </source>
</evidence>
<protein>
    <recommendedName>
        <fullName evidence="4">cyclin-dependent kinase</fullName>
        <ecNumber evidence="4">2.7.11.22</ecNumber>
    </recommendedName>
</protein>
<evidence type="ECO:0000256" key="11">
    <source>
        <dbReference type="ARBA" id="ARBA00022840"/>
    </source>
</evidence>
<dbReference type="PROSITE" id="PS50011">
    <property type="entry name" value="PROTEIN_KINASE_DOM"/>
    <property type="match status" value="1"/>
</dbReference>
<feature type="transmembrane region" description="Helical" evidence="18">
    <location>
        <begin position="899"/>
        <end position="921"/>
    </location>
</feature>
<reference evidence="20 21" key="1">
    <citation type="submission" date="2018-07" db="EMBL/GenBank/DDBJ databases">
        <title>A high quality draft genome assembly of the barn swallow (H. rustica rustica).</title>
        <authorList>
            <person name="Formenti G."/>
            <person name="Chiara M."/>
            <person name="Poveda L."/>
            <person name="Francoijs K.-J."/>
            <person name="Bonisoli-Alquati A."/>
            <person name="Canova L."/>
            <person name="Gianfranceschi L."/>
            <person name="Horner D.S."/>
            <person name="Saino N."/>
        </authorList>
    </citation>
    <scope>NUCLEOTIDE SEQUENCE [LARGE SCALE GENOMIC DNA]</scope>
    <source>
        <strain evidence="20">Chelidonia</strain>
        <tissue evidence="20">Blood</tissue>
    </source>
</reference>
<dbReference type="OrthoDB" id="1732493at2759"/>
<gene>
    <name evidence="20" type="ORF">DUI87_23996</name>
</gene>
<evidence type="ECO:0000256" key="8">
    <source>
        <dbReference type="ARBA" id="ARBA00022692"/>
    </source>
</evidence>
<evidence type="ECO:0000313" key="20">
    <source>
        <dbReference type="EMBL" id="RMB99263.1"/>
    </source>
</evidence>
<dbReference type="SUPFAM" id="SSF56112">
    <property type="entry name" value="Protein kinase-like (PK-like)"/>
    <property type="match status" value="1"/>
</dbReference>
<evidence type="ECO:0000256" key="17">
    <source>
        <dbReference type="SAM" id="MobiDB-lite"/>
    </source>
</evidence>
<accession>A0A3M0JJP5</accession>
<dbReference type="Gene3D" id="1.10.510.10">
    <property type="entry name" value="Transferase(Phosphotransferase) domain 1"/>
    <property type="match status" value="1"/>
</dbReference>
<evidence type="ECO:0000256" key="9">
    <source>
        <dbReference type="ARBA" id="ARBA00022741"/>
    </source>
</evidence>
<evidence type="ECO:0000256" key="13">
    <source>
        <dbReference type="ARBA" id="ARBA00023136"/>
    </source>
</evidence>
<dbReference type="PROSITE" id="PS00107">
    <property type="entry name" value="PROTEIN_KINASE_ATP"/>
    <property type="match status" value="1"/>
</dbReference>
<feature type="binding site" evidence="16">
    <location>
        <position position="173"/>
    </location>
    <ligand>
        <name>ATP</name>
        <dbReference type="ChEBI" id="CHEBI:30616"/>
    </ligand>
</feature>
<feature type="domain" description="Protein kinase" evidence="19">
    <location>
        <begin position="144"/>
        <end position="425"/>
    </location>
</feature>
<feature type="transmembrane region" description="Helical" evidence="18">
    <location>
        <begin position="522"/>
        <end position="544"/>
    </location>
</feature>
<dbReference type="InterPro" id="IPR036259">
    <property type="entry name" value="MFS_trans_sf"/>
</dbReference>
<evidence type="ECO:0000256" key="15">
    <source>
        <dbReference type="ARBA" id="ARBA00048367"/>
    </source>
</evidence>
<keyword evidence="5" id="KW-0723">Serine/threonine-protein kinase</keyword>
<dbReference type="Pfam" id="PF00069">
    <property type="entry name" value="Pkinase"/>
    <property type="match status" value="1"/>
</dbReference>
<keyword evidence="9 16" id="KW-0547">Nucleotide-binding</keyword>
<keyword evidence="10" id="KW-0418">Kinase</keyword>
<evidence type="ECO:0000259" key="19">
    <source>
        <dbReference type="PROSITE" id="PS50011"/>
    </source>
</evidence>